<protein>
    <submittedName>
        <fullName evidence="2">Uncharacterized protein</fullName>
    </submittedName>
</protein>
<dbReference type="EMBL" id="RCSX01000034">
    <property type="protein sequence ID" value="KAF7917399.1"/>
    <property type="molecule type" value="Genomic_DNA"/>
</dbReference>
<keyword evidence="3" id="KW-1185">Reference proteome</keyword>
<comment type="caution">
    <text evidence="2">The sequence shown here is derived from an EMBL/GenBank/DDBJ whole genome shotgun (WGS) entry which is preliminary data.</text>
</comment>
<accession>A0ABQ7I9B3</accession>
<sequence length="395" mass="44832">MAREKWTKKTSKGGDAPKSQPQNNKSDNKPNDDDVLGLCKILLPEIQEVIKKGVVPHDSILHSVFRNTLCTAGVVPVIRSLTAKDNPESAEMTHPEGVTVNKLTTAVVDLFNENIVRKSVINHVPEPLSHSSEPSDDKGRSLAMIESQKHMRLEFLVTSANRKVPVELPLNERIVFIMKEHETSDEPYLTQSDFPEYISISEEVLMRACPFIRAAFSYKDMGKFDDPGDICIYDPAFTAHRKRCVAQRKLVYLSDLVHSSFRGTAKHLHSVYDLKKIDKWTADTFWKHTKSWILFLRGNDFSENISSTAEMDEVCMLAAFLGAKNNATTALRNTYQHQKDRATREKLHPRPQTLLKDEPGRKRSPPERAVRKSDYVANDTSNEMLGNTGWRSRDD</sequence>
<evidence type="ECO:0000313" key="2">
    <source>
        <dbReference type="EMBL" id="KAF7917399.1"/>
    </source>
</evidence>
<reference evidence="2 3" key="1">
    <citation type="journal article" date="2020" name="Genome Biol. Evol.">
        <title>Comparative genomics of Sclerotiniaceae.</title>
        <authorList>
            <person name="Valero Jimenez C.A."/>
            <person name="Steentjes M."/>
            <person name="Scholten O.E."/>
            <person name="Van Kan J.A.L."/>
        </authorList>
    </citation>
    <scope>NUCLEOTIDE SEQUENCE [LARGE SCALE GENOMIC DNA]</scope>
    <source>
        <strain evidence="2 3">B1</strain>
    </source>
</reference>
<gene>
    <name evidence="2" type="ORF">EAE98_010162</name>
</gene>
<evidence type="ECO:0000256" key="1">
    <source>
        <dbReference type="SAM" id="MobiDB-lite"/>
    </source>
</evidence>
<proteinExistence type="predicted"/>
<dbReference type="GeneID" id="62236933"/>
<feature type="region of interest" description="Disordered" evidence="1">
    <location>
        <begin position="1"/>
        <end position="31"/>
    </location>
</feature>
<organism evidence="2 3">
    <name type="scientific">Botrytis deweyae</name>
    <dbReference type="NCBI Taxonomy" id="2478750"/>
    <lineage>
        <taxon>Eukaryota</taxon>
        <taxon>Fungi</taxon>
        <taxon>Dikarya</taxon>
        <taxon>Ascomycota</taxon>
        <taxon>Pezizomycotina</taxon>
        <taxon>Leotiomycetes</taxon>
        <taxon>Helotiales</taxon>
        <taxon>Sclerotiniaceae</taxon>
        <taxon>Botrytis</taxon>
    </lineage>
</organism>
<feature type="region of interest" description="Disordered" evidence="1">
    <location>
        <begin position="335"/>
        <end position="395"/>
    </location>
</feature>
<dbReference type="Proteomes" id="UP000783213">
    <property type="component" value="Unassembled WGS sequence"/>
</dbReference>
<dbReference type="RefSeq" id="XP_038805795.1">
    <property type="nucleotide sequence ID" value="XM_038957783.1"/>
</dbReference>
<feature type="compositionally biased region" description="Basic and acidic residues" evidence="1">
    <location>
        <begin position="355"/>
        <end position="374"/>
    </location>
</feature>
<feature type="compositionally biased region" description="Basic and acidic residues" evidence="1">
    <location>
        <begin position="337"/>
        <end position="348"/>
    </location>
</feature>
<evidence type="ECO:0000313" key="3">
    <source>
        <dbReference type="Proteomes" id="UP000783213"/>
    </source>
</evidence>
<name>A0ABQ7I9B3_9HELO</name>